<reference evidence="2" key="1">
    <citation type="journal article" date="2023" name="Mol. Phylogenet. Evol.">
        <title>Genome-scale phylogeny and comparative genomics of the fungal order Sordariales.</title>
        <authorList>
            <person name="Hensen N."/>
            <person name="Bonometti L."/>
            <person name="Westerberg I."/>
            <person name="Brannstrom I.O."/>
            <person name="Guillou S."/>
            <person name="Cros-Aarteil S."/>
            <person name="Calhoun S."/>
            <person name="Haridas S."/>
            <person name="Kuo A."/>
            <person name="Mondo S."/>
            <person name="Pangilinan J."/>
            <person name="Riley R."/>
            <person name="LaButti K."/>
            <person name="Andreopoulos B."/>
            <person name="Lipzen A."/>
            <person name="Chen C."/>
            <person name="Yan M."/>
            <person name="Daum C."/>
            <person name="Ng V."/>
            <person name="Clum A."/>
            <person name="Steindorff A."/>
            <person name="Ohm R.A."/>
            <person name="Martin F."/>
            <person name="Silar P."/>
            <person name="Natvig D.O."/>
            <person name="Lalanne C."/>
            <person name="Gautier V."/>
            <person name="Ament-Velasquez S.L."/>
            <person name="Kruys A."/>
            <person name="Hutchinson M.I."/>
            <person name="Powell A.J."/>
            <person name="Barry K."/>
            <person name="Miller A.N."/>
            <person name="Grigoriev I.V."/>
            <person name="Debuchy R."/>
            <person name="Gladieux P."/>
            <person name="Hiltunen Thoren M."/>
            <person name="Johannesson H."/>
        </authorList>
    </citation>
    <scope>NUCLEOTIDE SEQUENCE</scope>
    <source>
        <strain evidence="2">CBS 990.96</strain>
    </source>
</reference>
<name>A0AAN7BE60_9PEZI</name>
<dbReference type="InterPro" id="IPR044053">
    <property type="entry name" value="AsaB-like"/>
</dbReference>
<accession>A0AAN7BE60</accession>
<dbReference type="AlphaFoldDB" id="A0AAN7BE60"/>
<sequence>MEKETKPYLQVKNEVTRLGYFQWKDIFDLEKPYEIISQAPAGITQSNFSLALGAEETIHDLRGQEKDFNLDTHGFQILRHLLVNNIKSEESWIEQEYLPSVDKLLKETLGDGAETFMFDWRLRSSDPAKSKRKPGAVINLNDPLLCVLPVQAVHVDQSSAGAINRVKHHMGERAKNLWRPILYPVENYPLAVCDGRTAYIGESLYPLECPDYRCYYLNRQTKDKVLAFKTYDSAEWVPANCCPHTSFQQSEVPAGAKYRESIEVRALAFTEK</sequence>
<evidence type="ECO:0000256" key="1">
    <source>
        <dbReference type="ARBA" id="ARBA00023604"/>
    </source>
</evidence>
<organism evidence="2 3">
    <name type="scientific">Podospora fimiseda</name>
    <dbReference type="NCBI Taxonomy" id="252190"/>
    <lineage>
        <taxon>Eukaryota</taxon>
        <taxon>Fungi</taxon>
        <taxon>Dikarya</taxon>
        <taxon>Ascomycota</taxon>
        <taxon>Pezizomycotina</taxon>
        <taxon>Sordariomycetes</taxon>
        <taxon>Sordariomycetidae</taxon>
        <taxon>Sordariales</taxon>
        <taxon>Podosporaceae</taxon>
        <taxon>Podospora</taxon>
    </lineage>
</organism>
<dbReference type="PANTHER" id="PTHR34598:SF3">
    <property type="entry name" value="OXIDOREDUCTASE AN1597"/>
    <property type="match status" value="1"/>
</dbReference>
<dbReference type="PANTHER" id="PTHR34598">
    <property type="entry name" value="BLL6449 PROTEIN"/>
    <property type="match status" value="1"/>
</dbReference>
<dbReference type="EMBL" id="MU865471">
    <property type="protein sequence ID" value="KAK4222456.1"/>
    <property type="molecule type" value="Genomic_DNA"/>
</dbReference>
<dbReference type="Proteomes" id="UP001301958">
    <property type="component" value="Unassembled WGS sequence"/>
</dbReference>
<evidence type="ECO:0000313" key="2">
    <source>
        <dbReference type="EMBL" id="KAK4222456.1"/>
    </source>
</evidence>
<gene>
    <name evidence="2" type="ORF">QBC38DRAFT_512970</name>
</gene>
<proteinExistence type="inferred from homology"/>
<comment type="caution">
    <text evidence="2">The sequence shown here is derived from an EMBL/GenBank/DDBJ whole genome shotgun (WGS) entry which is preliminary data.</text>
</comment>
<evidence type="ECO:0000313" key="3">
    <source>
        <dbReference type="Proteomes" id="UP001301958"/>
    </source>
</evidence>
<dbReference type="NCBIfam" id="NF041278">
    <property type="entry name" value="CmcJ_NvfI_EfuI"/>
    <property type="match status" value="1"/>
</dbReference>
<comment type="similarity">
    <text evidence="1">Belongs to the asaB hydroxylase/desaturase family.</text>
</comment>
<keyword evidence="3" id="KW-1185">Reference proteome</keyword>
<reference evidence="2" key="2">
    <citation type="submission" date="2023-05" db="EMBL/GenBank/DDBJ databases">
        <authorList>
            <consortium name="Lawrence Berkeley National Laboratory"/>
            <person name="Steindorff A."/>
            <person name="Hensen N."/>
            <person name="Bonometti L."/>
            <person name="Westerberg I."/>
            <person name="Brannstrom I.O."/>
            <person name="Guillou S."/>
            <person name="Cros-Aarteil S."/>
            <person name="Calhoun S."/>
            <person name="Haridas S."/>
            <person name="Kuo A."/>
            <person name="Mondo S."/>
            <person name="Pangilinan J."/>
            <person name="Riley R."/>
            <person name="Labutti K."/>
            <person name="Andreopoulos B."/>
            <person name="Lipzen A."/>
            <person name="Chen C."/>
            <person name="Yanf M."/>
            <person name="Daum C."/>
            <person name="Ng V."/>
            <person name="Clum A."/>
            <person name="Ohm R."/>
            <person name="Martin F."/>
            <person name="Silar P."/>
            <person name="Natvig D."/>
            <person name="Lalanne C."/>
            <person name="Gautier V."/>
            <person name="Ament-Velasquez S.L."/>
            <person name="Kruys A."/>
            <person name="Hutchinson M.I."/>
            <person name="Powell A.J."/>
            <person name="Barry K."/>
            <person name="Miller A.N."/>
            <person name="Grigoriev I.V."/>
            <person name="Debuchy R."/>
            <person name="Gladieux P."/>
            <person name="Thoren M.H."/>
            <person name="Johannesson H."/>
        </authorList>
    </citation>
    <scope>NUCLEOTIDE SEQUENCE</scope>
    <source>
        <strain evidence="2">CBS 990.96</strain>
    </source>
</reference>
<protein>
    <submittedName>
        <fullName evidence="2">7 alpha-cephem-methoxylase</fullName>
    </submittedName>
</protein>
<dbReference type="GO" id="GO:0016491">
    <property type="term" value="F:oxidoreductase activity"/>
    <property type="evidence" value="ECO:0007669"/>
    <property type="project" value="InterPro"/>
</dbReference>